<protein>
    <submittedName>
        <fullName evidence="1">Uncharacterized protein</fullName>
    </submittedName>
</protein>
<dbReference type="RefSeq" id="WP_136497592.1">
    <property type="nucleotide sequence ID" value="NZ_CP046052.1"/>
</dbReference>
<dbReference type="OrthoDB" id="8080957at2"/>
<dbReference type="AlphaFoldDB" id="A0A6B8KGG1"/>
<accession>A0A6B8KGG1</accession>
<evidence type="ECO:0000313" key="2">
    <source>
        <dbReference type="Proteomes" id="UP000309061"/>
    </source>
</evidence>
<organism evidence="1 2">
    <name type="scientific">Methylocystis heyeri</name>
    <dbReference type="NCBI Taxonomy" id="391905"/>
    <lineage>
        <taxon>Bacteria</taxon>
        <taxon>Pseudomonadati</taxon>
        <taxon>Pseudomonadota</taxon>
        <taxon>Alphaproteobacteria</taxon>
        <taxon>Hyphomicrobiales</taxon>
        <taxon>Methylocystaceae</taxon>
        <taxon>Methylocystis</taxon>
    </lineage>
</organism>
<dbReference type="Proteomes" id="UP000309061">
    <property type="component" value="Chromosome"/>
</dbReference>
<name>A0A6B8KGG1_9HYPH</name>
<sequence length="207" mass="22684">MTRKPIAIEIAMPSGPAHYWSLMQAAGPKGFTIRSIALASEGVAYKSVKRYVEFLKAEGFVVRIGEKRDGFAMQAVYAVKRPQRNAPIRRAEGKTEPFTARQALWNAMRTLARFSINELAIAASTEERPVAQRTADAYVRALLKAGAVIVIDPPQRLKGKGSTVGVYRLSPRANSGPQAPKLCNANFIFDMNTRKPLGEAVVTEARP</sequence>
<reference evidence="1 2" key="1">
    <citation type="submission" date="2019-11" db="EMBL/GenBank/DDBJ databases">
        <title>The genome sequence of Methylocystis heyeri.</title>
        <authorList>
            <person name="Oshkin I.Y."/>
            <person name="Miroshnikov K."/>
            <person name="Dedysh S.N."/>
        </authorList>
    </citation>
    <scope>NUCLEOTIDE SEQUENCE [LARGE SCALE GENOMIC DNA]</scope>
    <source>
        <strain evidence="1 2">H2</strain>
    </source>
</reference>
<proteinExistence type="predicted"/>
<dbReference type="EMBL" id="CP046052">
    <property type="protein sequence ID" value="QGM46709.1"/>
    <property type="molecule type" value="Genomic_DNA"/>
</dbReference>
<evidence type="ECO:0000313" key="1">
    <source>
        <dbReference type="EMBL" id="QGM46709.1"/>
    </source>
</evidence>
<dbReference type="KEGG" id="mhey:H2LOC_013955"/>
<gene>
    <name evidence="1" type="ORF">H2LOC_013955</name>
</gene>
<keyword evidence="2" id="KW-1185">Reference proteome</keyword>